<gene>
    <name evidence="2" type="ORF">GCM10007938_32010</name>
</gene>
<evidence type="ECO:0000256" key="1">
    <source>
        <dbReference type="SAM" id="SignalP"/>
    </source>
</evidence>
<organism evidence="2 3">
    <name type="scientific">Vibrio zhanjiangensis</name>
    <dbReference type="NCBI Taxonomy" id="1046128"/>
    <lineage>
        <taxon>Bacteria</taxon>
        <taxon>Pseudomonadati</taxon>
        <taxon>Pseudomonadota</taxon>
        <taxon>Gammaproteobacteria</taxon>
        <taxon>Vibrionales</taxon>
        <taxon>Vibrionaceae</taxon>
        <taxon>Vibrio</taxon>
    </lineage>
</organism>
<sequence>MKLKLLPFLLIFFSTFSFADQCTTWGCISTIETLYTNAEGDIYIGTPLDERKANCQTVSGVYFTLNPNAANASHIYSSLLSAYMAGKKIGLRIKEGHPKCELSYVNLKSTY</sequence>
<comment type="caution">
    <text evidence="2">The sequence shown here is derived from an EMBL/GenBank/DDBJ whole genome shotgun (WGS) entry which is preliminary data.</text>
</comment>
<keyword evidence="1" id="KW-0732">Signal</keyword>
<evidence type="ECO:0000313" key="3">
    <source>
        <dbReference type="Proteomes" id="UP001157138"/>
    </source>
</evidence>
<feature type="chain" id="PRO_5045833525" evidence="1">
    <location>
        <begin position="20"/>
        <end position="111"/>
    </location>
</feature>
<evidence type="ECO:0000313" key="2">
    <source>
        <dbReference type="EMBL" id="GLT19419.1"/>
    </source>
</evidence>
<dbReference type="RefSeq" id="WP_284193276.1">
    <property type="nucleotide sequence ID" value="NZ_BSPW01000077.1"/>
</dbReference>
<name>A0ABQ6F2G6_9VIBR</name>
<dbReference type="Proteomes" id="UP001157138">
    <property type="component" value="Unassembled WGS sequence"/>
</dbReference>
<reference evidence="3" key="1">
    <citation type="journal article" date="2019" name="Int. J. Syst. Evol. Microbiol.">
        <title>The Global Catalogue of Microorganisms (GCM) 10K type strain sequencing project: providing services to taxonomists for standard genome sequencing and annotation.</title>
        <authorList>
            <consortium name="The Broad Institute Genomics Platform"/>
            <consortium name="The Broad Institute Genome Sequencing Center for Infectious Disease"/>
            <person name="Wu L."/>
            <person name="Ma J."/>
        </authorList>
    </citation>
    <scope>NUCLEOTIDE SEQUENCE [LARGE SCALE GENOMIC DNA]</scope>
    <source>
        <strain evidence="3">NBRC 108723</strain>
    </source>
</reference>
<accession>A0ABQ6F2G6</accession>
<dbReference type="EMBL" id="BSPW01000077">
    <property type="protein sequence ID" value="GLT19419.1"/>
    <property type="molecule type" value="Genomic_DNA"/>
</dbReference>
<keyword evidence="3" id="KW-1185">Reference proteome</keyword>
<protein>
    <submittedName>
        <fullName evidence="2">Uncharacterized protein</fullName>
    </submittedName>
</protein>
<proteinExistence type="predicted"/>
<feature type="signal peptide" evidence="1">
    <location>
        <begin position="1"/>
        <end position="19"/>
    </location>
</feature>